<dbReference type="InterPro" id="IPR002196">
    <property type="entry name" value="Glyco_hydro_24"/>
</dbReference>
<proteinExistence type="inferred from homology"/>
<gene>
    <name evidence="8" type="ORF">O9K51_01240</name>
</gene>
<dbReference type="Gene3D" id="1.10.530.40">
    <property type="match status" value="1"/>
</dbReference>
<evidence type="ECO:0000256" key="7">
    <source>
        <dbReference type="SAM" id="SignalP"/>
    </source>
</evidence>
<reference evidence="8" key="1">
    <citation type="submission" date="2023-01" db="EMBL/GenBank/DDBJ databases">
        <title>The growth and conidiation of Purpureocillium lavendulum are regulated by nitrogen source and histone H3K14 acetylation.</title>
        <authorList>
            <person name="Tang P."/>
            <person name="Han J."/>
            <person name="Zhang C."/>
            <person name="Tang P."/>
            <person name="Qi F."/>
            <person name="Zhang K."/>
            <person name="Liang L."/>
        </authorList>
    </citation>
    <scope>NUCLEOTIDE SEQUENCE</scope>
    <source>
        <strain evidence="8">YMF1.00683</strain>
    </source>
</reference>
<dbReference type="InterPro" id="IPR023346">
    <property type="entry name" value="Lysozyme-like_dom_sf"/>
</dbReference>
<evidence type="ECO:0000313" key="8">
    <source>
        <dbReference type="EMBL" id="KAJ6446467.1"/>
    </source>
</evidence>
<dbReference type="HAMAP" id="MF_04110">
    <property type="entry name" value="ENDOLYSIN_T4"/>
    <property type="match status" value="1"/>
</dbReference>
<dbReference type="CDD" id="cd00737">
    <property type="entry name" value="lyz_endolysin_autolysin"/>
    <property type="match status" value="1"/>
</dbReference>
<dbReference type="InterPro" id="IPR023347">
    <property type="entry name" value="Lysozyme_dom_sf"/>
</dbReference>
<keyword evidence="2" id="KW-0929">Antimicrobial</keyword>
<protein>
    <submittedName>
        <fullName evidence="8">Lysozyme</fullName>
    </submittedName>
</protein>
<organism evidence="8 9">
    <name type="scientific">Purpureocillium lavendulum</name>
    <dbReference type="NCBI Taxonomy" id="1247861"/>
    <lineage>
        <taxon>Eukaryota</taxon>
        <taxon>Fungi</taxon>
        <taxon>Dikarya</taxon>
        <taxon>Ascomycota</taxon>
        <taxon>Pezizomycotina</taxon>
        <taxon>Sordariomycetes</taxon>
        <taxon>Hypocreomycetidae</taxon>
        <taxon>Hypocreales</taxon>
        <taxon>Ophiocordycipitaceae</taxon>
        <taxon>Purpureocillium</taxon>
    </lineage>
</organism>
<dbReference type="PANTHER" id="PTHR38107">
    <property type="match status" value="1"/>
</dbReference>
<keyword evidence="9" id="KW-1185">Reference proteome</keyword>
<dbReference type="PANTHER" id="PTHR38107:SF3">
    <property type="entry name" value="LYSOZYME RRRD-RELATED"/>
    <property type="match status" value="1"/>
</dbReference>
<dbReference type="Pfam" id="PF00959">
    <property type="entry name" value="Phage_lysozyme"/>
    <property type="match status" value="1"/>
</dbReference>
<keyword evidence="4" id="KW-0378">Hydrolase</keyword>
<name>A0AB34G4R6_9HYPO</name>
<evidence type="ECO:0000313" key="9">
    <source>
        <dbReference type="Proteomes" id="UP001163105"/>
    </source>
</evidence>
<dbReference type="GO" id="GO:0016998">
    <property type="term" value="P:cell wall macromolecule catabolic process"/>
    <property type="evidence" value="ECO:0007669"/>
    <property type="project" value="InterPro"/>
</dbReference>
<evidence type="ECO:0000256" key="5">
    <source>
        <dbReference type="ARBA" id="ARBA00023200"/>
    </source>
</evidence>
<evidence type="ECO:0000256" key="4">
    <source>
        <dbReference type="ARBA" id="ARBA00022801"/>
    </source>
</evidence>
<dbReference type="GO" id="GO:0009253">
    <property type="term" value="P:peptidoglycan catabolic process"/>
    <property type="evidence" value="ECO:0007669"/>
    <property type="project" value="InterPro"/>
</dbReference>
<dbReference type="GO" id="GO:0042742">
    <property type="term" value="P:defense response to bacterium"/>
    <property type="evidence" value="ECO:0007669"/>
    <property type="project" value="UniProtKB-KW"/>
</dbReference>
<feature type="chain" id="PRO_5044313781" evidence="7">
    <location>
        <begin position="21"/>
        <end position="188"/>
    </location>
</feature>
<comment type="catalytic activity">
    <reaction evidence="1">
        <text>Hydrolysis of (1-&gt;4)-beta-linkages between N-acetylmuramic acid and N-acetyl-D-glucosamine residues in a peptidoglycan and between N-acetyl-D-glucosamine residues in chitodextrins.</text>
        <dbReference type="EC" id="3.2.1.17"/>
    </reaction>
</comment>
<keyword evidence="6" id="KW-0326">Glycosidase</keyword>
<dbReference type="InterPro" id="IPR051018">
    <property type="entry name" value="Bacteriophage_GH24"/>
</dbReference>
<comment type="caution">
    <text evidence="8">The sequence shown here is derived from an EMBL/GenBank/DDBJ whole genome shotgun (WGS) entry which is preliminary data.</text>
</comment>
<dbReference type="SUPFAM" id="SSF53955">
    <property type="entry name" value="Lysozyme-like"/>
    <property type="match status" value="1"/>
</dbReference>
<evidence type="ECO:0000256" key="3">
    <source>
        <dbReference type="ARBA" id="ARBA00022638"/>
    </source>
</evidence>
<dbReference type="GO" id="GO:0003796">
    <property type="term" value="F:lysozyme activity"/>
    <property type="evidence" value="ECO:0007669"/>
    <property type="project" value="UniProtKB-EC"/>
</dbReference>
<keyword evidence="7" id="KW-0732">Signal</keyword>
<dbReference type="InterPro" id="IPR034690">
    <property type="entry name" value="Endolysin_T4_type"/>
</dbReference>
<sequence length="188" mass="19982">MVQLSVQSALVVVLLGIASGARVCKGPAVNADTLDMMASFEGFYDTPYTDAAGQPIVGYGHVCKEPGCKDVKFLIPLSKEDGKKLFAKDIAFAQNCITADMSHHVKLNANQYGALVSWAFSVGCVRTATSTLVARLNDGENPMAVIAPELPKWNTGDGKPIPGLTRRRKAEVDLAYTPTGAPALPTRC</sequence>
<keyword evidence="3" id="KW-0081">Bacteriolytic enzyme</keyword>
<dbReference type="Proteomes" id="UP001163105">
    <property type="component" value="Unassembled WGS sequence"/>
</dbReference>
<dbReference type="AlphaFoldDB" id="A0AB34G4R6"/>
<dbReference type="GO" id="GO:0031640">
    <property type="term" value="P:killing of cells of another organism"/>
    <property type="evidence" value="ECO:0007669"/>
    <property type="project" value="UniProtKB-KW"/>
</dbReference>
<feature type="signal peptide" evidence="7">
    <location>
        <begin position="1"/>
        <end position="20"/>
    </location>
</feature>
<accession>A0AB34G4R6</accession>
<keyword evidence="5" id="KW-1035">Host cytoplasm</keyword>
<dbReference type="InterPro" id="IPR033907">
    <property type="entry name" value="Endolysin_autolysin"/>
</dbReference>
<evidence type="ECO:0000256" key="6">
    <source>
        <dbReference type="ARBA" id="ARBA00023295"/>
    </source>
</evidence>
<dbReference type="EMBL" id="JAQHRD010000001">
    <property type="protein sequence ID" value="KAJ6446467.1"/>
    <property type="molecule type" value="Genomic_DNA"/>
</dbReference>
<evidence type="ECO:0000256" key="1">
    <source>
        <dbReference type="ARBA" id="ARBA00000632"/>
    </source>
</evidence>
<evidence type="ECO:0000256" key="2">
    <source>
        <dbReference type="ARBA" id="ARBA00022529"/>
    </source>
</evidence>